<feature type="chain" id="PRO_5046840740" evidence="1">
    <location>
        <begin position="21"/>
        <end position="522"/>
    </location>
</feature>
<gene>
    <name evidence="2" type="ORF">CLO192961_LOCUS337090</name>
</gene>
<dbReference type="EMBL" id="CABFNS010000852">
    <property type="protein sequence ID" value="VUC32989.1"/>
    <property type="molecule type" value="Genomic_DNA"/>
</dbReference>
<evidence type="ECO:0000313" key="2">
    <source>
        <dbReference type="EMBL" id="VUC32989.1"/>
    </source>
</evidence>
<keyword evidence="3" id="KW-1185">Reference proteome</keyword>
<organism evidence="2 3">
    <name type="scientific">Bionectria ochroleuca</name>
    <name type="common">Gliocladium roseum</name>
    <dbReference type="NCBI Taxonomy" id="29856"/>
    <lineage>
        <taxon>Eukaryota</taxon>
        <taxon>Fungi</taxon>
        <taxon>Dikarya</taxon>
        <taxon>Ascomycota</taxon>
        <taxon>Pezizomycotina</taxon>
        <taxon>Sordariomycetes</taxon>
        <taxon>Hypocreomycetidae</taxon>
        <taxon>Hypocreales</taxon>
        <taxon>Bionectriaceae</taxon>
        <taxon>Clonostachys</taxon>
    </lineage>
</organism>
<protein>
    <submittedName>
        <fullName evidence="2">Uncharacterized protein</fullName>
    </submittedName>
</protein>
<evidence type="ECO:0000313" key="3">
    <source>
        <dbReference type="Proteomes" id="UP000766486"/>
    </source>
</evidence>
<dbReference type="PROSITE" id="PS51257">
    <property type="entry name" value="PROKAR_LIPOPROTEIN"/>
    <property type="match status" value="1"/>
</dbReference>
<sequence>MNRLSFLLSAFGLLPALAYATSCSCKPSSTSFGVPPSLNTSDGSIFTGAAVDAKPLSLNSSFDPDVSLMHGDSGNTGDTDYPAPLGNNLTISSAAEQIAVVVWASDGGMIAGYGNASTSPATRAVGAVNSSTFEILASWTAPVNQTLNLGYMEYILDTDDVLLSTTQGYIYVVHRENCDGVPSFTLRRTINLTATIKPWEWMLNSMIDAAGNIWFTTGGIIGSGDPAQNSTTAGYVAPDGTVHAIHIENQMVENGIGVSGTSMYMATGPSGAANMSSNATGYMYAFTSDEGTGLKTVWKVPYNAGSGGKPGEMTRGTGSTPVLMSDQFVAITDNEDPQINLLVYHQEEQESAEAQIFCKVPLFQPGASSNENSVISHFDGDKYGLLVQNSYAAPIFELPGPGFTLNGTWNDMSQMPGGFVRVDVDPKNGCEVRWTADLASKTVTMLSTKTGLLYSYIQDKTPTGQYDWYAVATDWATGEIAWKIMLGSGGIFNDNWLPASIGPDGQFYQAVFGGMVSIKDGL</sequence>
<name>A0ABY6US55_BIOOC</name>
<comment type="caution">
    <text evidence="2">The sequence shown here is derived from an EMBL/GenBank/DDBJ whole genome shotgun (WGS) entry which is preliminary data.</text>
</comment>
<keyword evidence="1" id="KW-0732">Signal</keyword>
<reference evidence="2 3" key="1">
    <citation type="submission" date="2019-06" db="EMBL/GenBank/DDBJ databases">
        <authorList>
            <person name="Broberg M."/>
        </authorList>
    </citation>
    <scope>NUCLEOTIDE SEQUENCE [LARGE SCALE GENOMIC DNA]</scope>
</reference>
<feature type="signal peptide" evidence="1">
    <location>
        <begin position="1"/>
        <end position="20"/>
    </location>
</feature>
<accession>A0ABY6US55</accession>
<evidence type="ECO:0000256" key="1">
    <source>
        <dbReference type="SAM" id="SignalP"/>
    </source>
</evidence>
<dbReference type="Proteomes" id="UP000766486">
    <property type="component" value="Unassembled WGS sequence"/>
</dbReference>
<proteinExistence type="predicted"/>